<gene>
    <name evidence="3" type="ORF">MAPG_04124</name>
</gene>
<sequence length="236" mass="25137">MLLSSCLSFQARSLSLGRCRIIYHIPTRNASSTTKINRTKMPASFSASDYKPSMDRTRDPKESPAVPPKGCCSASADDNGASFSHRGLYIGLRSTGILLALTLIALSVLATRVAGLHGRWLSAMLGPSINSTVLHAVDLWGIYRTSRRSPPVLRLFWDGGVAVGIMIAAGFVASWTAGLANNNAGDEMTVQGVDRLVLGAVIVAGMYSASLIHLGMSITGFRGWRKLRAARSTSAV</sequence>
<dbReference type="AlphaFoldDB" id="A0A0C4DVW1"/>
<evidence type="ECO:0000313" key="4">
    <source>
        <dbReference type="EnsemblFungi" id="MAPG_04124T0"/>
    </source>
</evidence>
<dbReference type="VEuPathDB" id="FungiDB:MAPG_04124"/>
<feature type="transmembrane region" description="Helical" evidence="2">
    <location>
        <begin position="155"/>
        <end position="176"/>
    </location>
</feature>
<feature type="compositionally biased region" description="Basic and acidic residues" evidence="1">
    <location>
        <begin position="52"/>
        <end position="62"/>
    </location>
</feature>
<keyword evidence="2" id="KW-0812">Transmembrane</keyword>
<evidence type="ECO:0000313" key="3">
    <source>
        <dbReference type="EMBL" id="KLU85092.1"/>
    </source>
</evidence>
<feature type="transmembrane region" description="Helical" evidence="2">
    <location>
        <begin position="96"/>
        <end position="114"/>
    </location>
</feature>
<evidence type="ECO:0000256" key="2">
    <source>
        <dbReference type="SAM" id="Phobius"/>
    </source>
</evidence>
<protein>
    <submittedName>
        <fullName evidence="3 4">Uncharacterized protein</fullName>
    </submittedName>
</protein>
<evidence type="ECO:0000256" key="1">
    <source>
        <dbReference type="SAM" id="MobiDB-lite"/>
    </source>
</evidence>
<reference evidence="3" key="1">
    <citation type="submission" date="2010-05" db="EMBL/GenBank/DDBJ databases">
        <title>The Genome Sequence of Magnaporthe poae strain ATCC 64411.</title>
        <authorList>
            <consortium name="The Broad Institute Genome Sequencing Platform"/>
            <consortium name="Broad Institute Genome Sequencing Center for Infectious Disease"/>
            <person name="Ma L.-J."/>
            <person name="Dead R."/>
            <person name="Young S."/>
            <person name="Zeng Q."/>
            <person name="Koehrsen M."/>
            <person name="Alvarado L."/>
            <person name="Berlin A."/>
            <person name="Chapman S.B."/>
            <person name="Chen Z."/>
            <person name="Freedman E."/>
            <person name="Gellesch M."/>
            <person name="Goldberg J."/>
            <person name="Griggs A."/>
            <person name="Gujja S."/>
            <person name="Heilman E.R."/>
            <person name="Heiman D."/>
            <person name="Hepburn T."/>
            <person name="Howarth C."/>
            <person name="Jen D."/>
            <person name="Larson L."/>
            <person name="Mehta T."/>
            <person name="Neiman D."/>
            <person name="Pearson M."/>
            <person name="Roberts A."/>
            <person name="Saif S."/>
            <person name="Shea T."/>
            <person name="Shenoy N."/>
            <person name="Sisk P."/>
            <person name="Stolte C."/>
            <person name="Sykes S."/>
            <person name="Walk T."/>
            <person name="White J."/>
            <person name="Yandava C."/>
            <person name="Haas B."/>
            <person name="Nusbaum C."/>
            <person name="Birren B."/>
        </authorList>
    </citation>
    <scope>NUCLEOTIDE SEQUENCE</scope>
    <source>
        <strain evidence="3">ATCC 64411</strain>
    </source>
</reference>
<reference evidence="4" key="4">
    <citation type="journal article" date="2015" name="G3 (Bethesda)">
        <title>Genome sequences of three phytopathogenic species of the Magnaporthaceae family of fungi.</title>
        <authorList>
            <person name="Okagaki L.H."/>
            <person name="Nunes C.C."/>
            <person name="Sailsbery J."/>
            <person name="Clay B."/>
            <person name="Brown D."/>
            <person name="John T."/>
            <person name="Oh Y."/>
            <person name="Young N."/>
            <person name="Fitzgerald M."/>
            <person name="Haas B.J."/>
            <person name="Zeng Q."/>
            <person name="Young S."/>
            <person name="Adiconis X."/>
            <person name="Fan L."/>
            <person name="Levin J.Z."/>
            <person name="Mitchell T.K."/>
            <person name="Okubara P.A."/>
            <person name="Farman M.L."/>
            <person name="Kohn L.M."/>
            <person name="Birren B."/>
            <person name="Ma L.-J."/>
            <person name="Dean R.A."/>
        </authorList>
    </citation>
    <scope>NUCLEOTIDE SEQUENCE</scope>
    <source>
        <strain evidence="4">ATCC 64411 / 73-15</strain>
    </source>
</reference>
<dbReference type="EMBL" id="GL876968">
    <property type="protein sequence ID" value="KLU85092.1"/>
    <property type="molecule type" value="Genomic_DNA"/>
</dbReference>
<reference evidence="3" key="3">
    <citation type="submission" date="2011-03" db="EMBL/GenBank/DDBJ databases">
        <title>Annotation of Magnaporthe poae ATCC 64411.</title>
        <authorList>
            <person name="Ma L.-J."/>
            <person name="Dead R."/>
            <person name="Young S.K."/>
            <person name="Zeng Q."/>
            <person name="Gargeya S."/>
            <person name="Fitzgerald M."/>
            <person name="Haas B."/>
            <person name="Abouelleil A."/>
            <person name="Alvarado L."/>
            <person name="Arachchi H.M."/>
            <person name="Berlin A."/>
            <person name="Brown A."/>
            <person name="Chapman S.B."/>
            <person name="Chen Z."/>
            <person name="Dunbar C."/>
            <person name="Freedman E."/>
            <person name="Gearin G."/>
            <person name="Gellesch M."/>
            <person name="Goldberg J."/>
            <person name="Griggs A."/>
            <person name="Gujja S."/>
            <person name="Heiman D."/>
            <person name="Howarth C."/>
            <person name="Larson L."/>
            <person name="Lui A."/>
            <person name="MacDonald P.J.P."/>
            <person name="Mehta T."/>
            <person name="Montmayeur A."/>
            <person name="Murphy C."/>
            <person name="Neiman D."/>
            <person name="Pearson M."/>
            <person name="Priest M."/>
            <person name="Roberts A."/>
            <person name="Saif S."/>
            <person name="Shea T."/>
            <person name="Shenoy N."/>
            <person name="Sisk P."/>
            <person name="Stolte C."/>
            <person name="Sykes S."/>
            <person name="Yandava C."/>
            <person name="Wortman J."/>
            <person name="Nusbaum C."/>
            <person name="Birren B."/>
        </authorList>
    </citation>
    <scope>NUCLEOTIDE SEQUENCE</scope>
    <source>
        <strain evidence="3">ATCC 64411</strain>
    </source>
</reference>
<accession>A0A0C4DVW1</accession>
<feature type="transmembrane region" description="Helical" evidence="2">
    <location>
        <begin position="196"/>
        <end position="221"/>
    </location>
</feature>
<feature type="transmembrane region" description="Helical" evidence="2">
    <location>
        <begin position="120"/>
        <end position="143"/>
    </location>
</feature>
<dbReference type="eggNOG" id="ENOG502RN4V">
    <property type="taxonomic scope" value="Eukaryota"/>
</dbReference>
<dbReference type="OMA" id="NNAGDEM"/>
<keyword evidence="2" id="KW-1133">Transmembrane helix</keyword>
<dbReference type="EnsemblFungi" id="MAPG_04124T0">
    <property type="protein sequence ID" value="MAPG_04124T0"/>
    <property type="gene ID" value="MAPG_04124"/>
</dbReference>
<feature type="region of interest" description="Disordered" evidence="1">
    <location>
        <begin position="44"/>
        <end position="71"/>
    </location>
</feature>
<name>A0A0C4DVW1_MAGP6</name>
<reference evidence="5" key="2">
    <citation type="submission" date="2010-05" db="EMBL/GenBank/DDBJ databases">
        <title>The genome sequence of Magnaporthe poae strain ATCC 64411.</title>
        <authorList>
            <person name="Ma L.-J."/>
            <person name="Dead R."/>
            <person name="Young S."/>
            <person name="Zeng Q."/>
            <person name="Koehrsen M."/>
            <person name="Alvarado L."/>
            <person name="Berlin A."/>
            <person name="Chapman S.B."/>
            <person name="Chen Z."/>
            <person name="Freedman E."/>
            <person name="Gellesch M."/>
            <person name="Goldberg J."/>
            <person name="Griggs A."/>
            <person name="Gujja S."/>
            <person name="Heilman E.R."/>
            <person name="Heiman D."/>
            <person name="Hepburn T."/>
            <person name="Howarth C."/>
            <person name="Jen D."/>
            <person name="Larson L."/>
            <person name="Mehta T."/>
            <person name="Neiman D."/>
            <person name="Pearson M."/>
            <person name="Roberts A."/>
            <person name="Saif S."/>
            <person name="Shea T."/>
            <person name="Shenoy N."/>
            <person name="Sisk P."/>
            <person name="Stolte C."/>
            <person name="Sykes S."/>
            <person name="Walk T."/>
            <person name="White J."/>
            <person name="Yandava C."/>
            <person name="Haas B."/>
            <person name="Nusbaum C."/>
            <person name="Birren B."/>
        </authorList>
    </citation>
    <scope>NUCLEOTIDE SEQUENCE [LARGE SCALE GENOMIC DNA]</scope>
    <source>
        <strain evidence="5">ATCC 64411 / 73-15</strain>
    </source>
</reference>
<organism evidence="4 5">
    <name type="scientific">Magnaporthiopsis poae (strain ATCC 64411 / 73-15)</name>
    <name type="common">Kentucky bluegrass fungus</name>
    <name type="synonym">Magnaporthe poae</name>
    <dbReference type="NCBI Taxonomy" id="644358"/>
    <lineage>
        <taxon>Eukaryota</taxon>
        <taxon>Fungi</taxon>
        <taxon>Dikarya</taxon>
        <taxon>Ascomycota</taxon>
        <taxon>Pezizomycotina</taxon>
        <taxon>Sordariomycetes</taxon>
        <taxon>Sordariomycetidae</taxon>
        <taxon>Magnaporthales</taxon>
        <taxon>Magnaporthaceae</taxon>
        <taxon>Magnaporthiopsis</taxon>
    </lineage>
</organism>
<dbReference type="Proteomes" id="UP000011715">
    <property type="component" value="Unassembled WGS sequence"/>
</dbReference>
<reference evidence="4" key="5">
    <citation type="submission" date="2015-06" db="UniProtKB">
        <authorList>
            <consortium name="EnsemblFungi"/>
        </authorList>
    </citation>
    <scope>IDENTIFICATION</scope>
    <source>
        <strain evidence="4">ATCC 64411</strain>
    </source>
</reference>
<proteinExistence type="predicted"/>
<keyword evidence="2" id="KW-0472">Membrane</keyword>
<keyword evidence="5" id="KW-1185">Reference proteome</keyword>
<evidence type="ECO:0000313" key="5">
    <source>
        <dbReference type="Proteomes" id="UP000011715"/>
    </source>
</evidence>
<dbReference type="EMBL" id="ADBL01000974">
    <property type="status" value="NOT_ANNOTATED_CDS"/>
    <property type="molecule type" value="Genomic_DNA"/>
</dbReference>